<evidence type="ECO:0000313" key="1">
    <source>
        <dbReference type="EMBL" id="MBE1590103.1"/>
    </source>
</evidence>
<dbReference type="EMBL" id="JADBEK010000001">
    <property type="protein sequence ID" value="MBE1590103.1"/>
    <property type="molecule type" value="Genomic_DNA"/>
</dbReference>
<organism evidence="1 2">
    <name type="scientific">Nonomuraea angiospora</name>
    <dbReference type="NCBI Taxonomy" id="46172"/>
    <lineage>
        <taxon>Bacteria</taxon>
        <taxon>Bacillati</taxon>
        <taxon>Actinomycetota</taxon>
        <taxon>Actinomycetes</taxon>
        <taxon>Streptosporangiales</taxon>
        <taxon>Streptosporangiaceae</taxon>
        <taxon>Nonomuraea</taxon>
    </lineage>
</organism>
<reference evidence="1 2" key="1">
    <citation type="submission" date="2020-10" db="EMBL/GenBank/DDBJ databases">
        <title>Sequencing the genomes of 1000 actinobacteria strains.</title>
        <authorList>
            <person name="Klenk H.-P."/>
        </authorList>
    </citation>
    <scope>NUCLEOTIDE SEQUENCE [LARGE SCALE GENOMIC DNA]</scope>
    <source>
        <strain evidence="1 2">DSM 43173</strain>
    </source>
</reference>
<comment type="caution">
    <text evidence="1">The sequence shown here is derived from an EMBL/GenBank/DDBJ whole genome shotgun (WGS) entry which is preliminary data.</text>
</comment>
<gene>
    <name evidence="1" type="ORF">H4W80_008361</name>
</gene>
<keyword evidence="2" id="KW-1185">Reference proteome</keyword>
<proteinExistence type="predicted"/>
<sequence>MLLAPATLSPSKINDNDVNDCLWITGADCLVSVDNLWVFVPRTQRAVCRQGAAGDELSKASVKGG</sequence>
<protein>
    <submittedName>
        <fullName evidence="1">Uncharacterized protein</fullName>
    </submittedName>
</protein>
<dbReference type="Proteomes" id="UP000633509">
    <property type="component" value="Unassembled WGS sequence"/>
</dbReference>
<name>A0ABR9MB15_9ACTN</name>
<accession>A0ABR9MB15</accession>
<evidence type="ECO:0000313" key="2">
    <source>
        <dbReference type="Proteomes" id="UP000633509"/>
    </source>
</evidence>